<dbReference type="Proteomes" id="UP000268313">
    <property type="component" value="Unassembled WGS sequence"/>
</dbReference>
<dbReference type="GO" id="GO:0030163">
    <property type="term" value="P:protein catabolic process"/>
    <property type="evidence" value="ECO:0007669"/>
    <property type="project" value="InterPro"/>
</dbReference>
<gene>
    <name evidence="3" type="ORF">D7X32_33390</name>
</gene>
<dbReference type="GO" id="GO:0004252">
    <property type="term" value="F:serine-type endopeptidase activity"/>
    <property type="evidence" value="ECO:0007669"/>
    <property type="project" value="UniProtKB-UniRule"/>
</dbReference>
<dbReference type="GO" id="GO:0006508">
    <property type="term" value="P:proteolysis"/>
    <property type="evidence" value="ECO:0007669"/>
    <property type="project" value="UniProtKB-KW"/>
</dbReference>
<comment type="similarity">
    <text evidence="1">Belongs to the peptidase S16 family.</text>
</comment>
<dbReference type="Gene3D" id="3.30.230.10">
    <property type="match status" value="1"/>
</dbReference>
<dbReference type="InterPro" id="IPR014721">
    <property type="entry name" value="Ribsml_uS5_D2-typ_fold_subgr"/>
</dbReference>
<dbReference type="InterPro" id="IPR020568">
    <property type="entry name" value="Ribosomal_Su5_D2-typ_SF"/>
</dbReference>
<dbReference type="SUPFAM" id="SSF54211">
    <property type="entry name" value="Ribosomal protein S5 domain 2-like"/>
    <property type="match status" value="1"/>
</dbReference>
<proteinExistence type="inferred from homology"/>
<dbReference type="Pfam" id="PF05362">
    <property type="entry name" value="Lon_C"/>
    <property type="match status" value="1"/>
</dbReference>
<dbReference type="AlphaFoldDB" id="A0A3A8JN80"/>
<evidence type="ECO:0000313" key="4">
    <source>
        <dbReference type="Proteomes" id="UP000268313"/>
    </source>
</evidence>
<feature type="active site" evidence="1">
    <location>
        <position position="446"/>
    </location>
</feature>
<evidence type="ECO:0000256" key="1">
    <source>
        <dbReference type="PROSITE-ProRule" id="PRU01122"/>
    </source>
</evidence>
<feature type="active site" evidence="1">
    <location>
        <position position="403"/>
    </location>
</feature>
<comment type="caution">
    <text evidence="3">The sequence shown here is derived from an EMBL/GenBank/DDBJ whole genome shotgun (WGS) entry which is preliminary data.</text>
</comment>
<keyword evidence="1" id="KW-0378">Hydrolase</keyword>
<dbReference type="SUPFAM" id="SSF48452">
    <property type="entry name" value="TPR-like"/>
    <property type="match status" value="1"/>
</dbReference>
<dbReference type="Gene3D" id="1.25.40.10">
    <property type="entry name" value="Tetratricopeptide repeat domain"/>
    <property type="match status" value="2"/>
</dbReference>
<protein>
    <recommendedName>
        <fullName evidence="1">endopeptidase La</fullName>
        <ecNumber evidence="1">3.4.21.53</ecNumber>
    </recommendedName>
</protein>
<dbReference type="PROSITE" id="PS51786">
    <property type="entry name" value="LON_PROTEOLYTIC"/>
    <property type="match status" value="1"/>
</dbReference>
<dbReference type="EC" id="3.4.21.53" evidence="1"/>
<dbReference type="OrthoDB" id="5485065at2"/>
<dbReference type="RefSeq" id="WP_120606619.1">
    <property type="nucleotide sequence ID" value="NZ_RAWE01000184.1"/>
</dbReference>
<dbReference type="InterPro" id="IPR008269">
    <property type="entry name" value="Lon_proteolytic"/>
</dbReference>
<dbReference type="InterPro" id="IPR027065">
    <property type="entry name" value="Lon_Prtase"/>
</dbReference>
<keyword evidence="1 3" id="KW-0645">Protease</keyword>
<dbReference type="PANTHER" id="PTHR10046">
    <property type="entry name" value="ATP DEPENDENT LON PROTEASE FAMILY MEMBER"/>
    <property type="match status" value="1"/>
</dbReference>
<organism evidence="3 4">
    <name type="scientific">Corallococcus carmarthensis</name>
    <dbReference type="NCBI Taxonomy" id="2316728"/>
    <lineage>
        <taxon>Bacteria</taxon>
        <taxon>Pseudomonadati</taxon>
        <taxon>Myxococcota</taxon>
        <taxon>Myxococcia</taxon>
        <taxon>Myxococcales</taxon>
        <taxon>Cystobacterineae</taxon>
        <taxon>Myxococcaceae</taxon>
        <taxon>Corallococcus</taxon>
    </lineage>
</organism>
<evidence type="ECO:0000313" key="3">
    <source>
        <dbReference type="EMBL" id="RKG97227.1"/>
    </source>
</evidence>
<comment type="catalytic activity">
    <reaction evidence="1">
        <text>Hydrolysis of proteins in presence of ATP.</text>
        <dbReference type="EC" id="3.4.21.53"/>
    </reaction>
</comment>
<reference evidence="4" key="1">
    <citation type="submission" date="2018-09" db="EMBL/GenBank/DDBJ databases">
        <authorList>
            <person name="Livingstone P.G."/>
            <person name="Whitworth D.E."/>
        </authorList>
    </citation>
    <scope>NUCLEOTIDE SEQUENCE [LARGE SCALE GENOMIC DNA]</scope>
    <source>
        <strain evidence="4">CA043D</strain>
    </source>
</reference>
<name>A0A3A8JN80_9BACT</name>
<dbReference type="EMBL" id="RAWE01000184">
    <property type="protein sequence ID" value="RKG97227.1"/>
    <property type="molecule type" value="Genomic_DNA"/>
</dbReference>
<keyword evidence="1" id="KW-0720">Serine protease</keyword>
<dbReference type="InterPro" id="IPR011990">
    <property type="entry name" value="TPR-like_helical_dom_sf"/>
</dbReference>
<accession>A0A3A8JN80</accession>
<sequence length="506" mass="53621">MLLSELKRAVVLRPAEPSARLALAEALFQERDFRGAAEHARKALDLGGGGPARRLLCGAWARDGRRAEALKMLETSVRETPRDASLRAELITLLEEDRPDDALVHAFEATEAAPGELEAWRAVIRLCERTNRPSEAMPALRRARMLSPEDLRLAESVLGARSALGLPATTAMLDAPPLEQAAQALKLPTARAALSEAKLDAAVEALCRGSLAEAKRQLVVAPSSPKTRAAAALLRAELMWLEGRPAAQVEDARRAAVDIAGAPGAAALRLGDHRLEAGALDEARELYAIAAANGESLAAAGREAEVAARRRLLARDLPAVGRLGVLGWHPGGGHVSPLEAVAVPGRGVLRCSGRVGPEGQEAADVAFSVVRARATALSLGTLTTRYDLHLHYTDTEVGKDGLSSGLALSLAGLSAYTQRPLPARLAVTGEVTLNGEVRRVGGVHEKLVAAYLEGMRVVVHPRRNLDDVAALPPEVAGRLRLIAVDSLDEAWRLVNAAANTPGLERR</sequence>
<dbReference type="GO" id="GO:0005524">
    <property type="term" value="F:ATP binding"/>
    <property type="evidence" value="ECO:0007669"/>
    <property type="project" value="InterPro"/>
</dbReference>
<dbReference type="PRINTS" id="PR00830">
    <property type="entry name" value="ENDOLAPTASE"/>
</dbReference>
<feature type="domain" description="Lon proteolytic" evidence="2">
    <location>
        <begin position="317"/>
        <end position="497"/>
    </location>
</feature>
<dbReference type="GO" id="GO:0004176">
    <property type="term" value="F:ATP-dependent peptidase activity"/>
    <property type="evidence" value="ECO:0007669"/>
    <property type="project" value="UniProtKB-UniRule"/>
</dbReference>
<evidence type="ECO:0000259" key="2">
    <source>
        <dbReference type="PROSITE" id="PS51786"/>
    </source>
</evidence>
<keyword evidence="4" id="KW-1185">Reference proteome</keyword>